<proteinExistence type="predicted"/>
<dbReference type="Proteomes" id="UP000183971">
    <property type="component" value="Unassembled WGS sequence"/>
</dbReference>
<sequence>MSATGRGEIFFSGKQEDCKPKIFLRHVRKVVKRENPNLELPEEGELENMFLVQAVHKCLRGKAQRWFEEERLGEKSFAEISLQFEEKFSKPDTAVDSALIAEAHQTARAPTESL</sequence>
<gene>
    <name evidence="1" type="ORF">FPRO_14816</name>
</gene>
<dbReference type="RefSeq" id="XP_031090204.1">
    <property type="nucleotide sequence ID" value="XM_031225000.1"/>
</dbReference>
<name>A0A1L7WB62_FUSPR</name>
<dbReference type="AlphaFoldDB" id="A0A1L7WB62"/>
<evidence type="ECO:0008006" key="3">
    <source>
        <dbReference type="Google" id="ProtNLM"/>
    </source>
</evidence>
<accession>A0A1L7WB62</accession>
<dbReference type="EMBL" id="FJOF01000018">
    <property type="protein sequence ID" value="CZR49706.1"/>
    <property type="molecule type" value="Genomic_DNA"/>
</dbReference>
<dbReference type="VEuPathDB" id="FungiDB:FPRO_14816"/>
<dbReference type="GeneID" id="42059673"/>
<organism evidence="1 2">
    <name type="scientific">Fusarium proliferatum (strain ET1)</name>
    <name type="common">Orchid endophyte fungus</name>
    <dbReference type="NCBI Taxonomy" id="1227346"/>
    <lineage>
        <taxon>Eukaryota</taxon>
        <taxon>Fungi</taxon>
        <taxon>Dikarya</taxon>
        <taxon>Ascomycota</taxon>
        <taxon>Pezizomycotina</taxon>
        <taxon>Sordariomycetes</taxon>
        <taxon>Hypocreomycetidae</taxon>
        <taxon>Hypocreales</taxon>
        <taxon>Nectriaceae</taxon>
        <taxon>Fusarium</taxon>
        <taxon>Fusarium fujikuroi species complex</taxon>
    </lineage>
</organism>
<reference evidence="2" key="1">
    <citation type="journal article" date="2016" name="Genome Biol. Evol.">
        <title>Comparative 'omics' of the Fusarium fujikuroi species complex highlights differences in genetic potential and metabolite synthesis.</title>
        <authorList>
            <person name="Niehaus E.-M."/>
            <person name="Muensterkoetter M."/>
            <person name="Proctor R.H."/>
            <person name="Brown D.W."/>
            <person name="Sharon A."/>
            <person name="Idan Y."/>
            <person name="Oren-Young L."/>
            <person name="Sieber C.M."/>
            <person name="Novak O."/>
            <person name="Pencik A."/>
            <person name="Tarkowska D."/>
            <person name="Hromadova K."/>
            <person name="Freeman S."/>
            <person name="Maymon M."/>
            <person name="Elazar M."/>
            <person name="Youssef S.A."/>
            <person name="El-Shabrawy E.S.M."/>
            <person name="Shalaby A.B.A."/>
            <person name="Houterman P."/>
            <person name="Brock N.L."/>
            <person name="Burkhardt I."/>
            <person name="Tsavkelova E.A."/>
            <person name="Dickschat J.S."/>
            <person name="Galuszka P."/>
            <person name="Gueldener U."/>
            <person name="Tudzynski B."/>
        </authorList>
    </citation>
    <scope>NUCLEOTIDE SEQUENCE [LARGE SCALE GENOMIC DNA]</scope>
    <source>
        <strain evidence="2">ET1</strain>
    </source>
</reference>
<comment type="caution">
    <text evidence="1">The sequence shown here is derived from an EMBL/GenBank/DDBJ whole genome shotgun (WGS) entry which is preliminary data.</text>
</comment>
<keyword evidence="2" id="KW-1185">Reference proteome</keyword>
<protein>
    <recommendedName>
        <fullName evidence="3">Retrotransposon gag domain-containing protein</fullName>
    </recommendedName>
</protein>
<evidence type="ECO:0000313" key="1">
    <source>
        <dbReference type="EMBL" id="CZR49706.1"/>
    </source>
</evidence>
<evidence type="ECO:0000313" key="2">
    <source>
        <dbReference type="Proteomes" id="UP000183971"/>
    </source>
</evidence>